<gene>
    <name evidence="2" type="ORF">AVDCRST_MAG02-1822</name>
</gene>
<dbReference type="EMBL" id="CADCVH010000065">
    <property type="protein sequence ID" value="CAA9458994.1"/>
    <property type="molecule type" value="Genomic_DNA"/>
</dbReference>
<feature type="compositionally biased region" description="Low complexity" evidence="1">
    <location>
        <begin position="41"/>
        <end position="51"/>
    </location>
</feature>
<feature type="compositionally biased region" description="Basic residues" evidence="1">
    <location>
        <begin position="54"/>
        <end position="74"/>
    </location>
</feature>
<dbReference type="AlphaFoldDB" id="A0A6J4QYS4"/>
<feature type="region of interest" description="Disordered" evidence="1">
    <location>
        <begin position="1"/>
        <end position="124"/>
    </location>
</feature>
<protein>
    <submittedName>
        <fullName evidence="2">Uncharacterized protein</fullName>
    </submittedName>
</protein>
<sequence>DDRPSGWPARGRPENLPRPSGLPEPTDRTGLRLARPHRQPLRPALPGRLPLRTPPRRRPRHAPLVRRPRLRRGPGLRWPPPLLQGRCRRAGTLPLFLPVGEPGGGRKGRRRQETRAGGGHHGQDVRLLRSGALRVDGRGGWRQASLSSPL</sequence>
<name>A0A6J4QYS4_9ACTN</name>
<proteinExistence type="predicted"/>
<reference evidence="2" key="1">
    <citation type="submission" date="2020-02" db="EMBL/GenBank/DDBJ databases">
        <authorList>
            <person name="Meier V. D."/>
        </authorList>
    </citation>
    <scope>NUCLEOTIDE SEQUENCE</scope>
    <source>
        <strain evidence="2">AVDCRST_MAG02</strain>
    </source>
</reference>
<organism evidence="2">
    <name type="scientific">uncultured Rubrobacteraceae bacterium</name>
    <dbReference type="NCBI Taxonomy" id="349277"/>
    <lineage>
        <taxon>Bacteria</taxon>
        <taxon>Bacillati</taxon>
        <taxon>Actinomycetota</taxon>
        <taxon>Rubrobacteria</taxon>
        <taxon>Rubrobacterales</taxon>
        <taxon>Rubrobacteraceae</taxon>
        <taxon>environmental samples</taxon>
    </lineage>
</organism>
<feature type="non-terminal residue" evidence="2">
    <location>
        <position position="1"/>
    </location>
</feature>
<feature type="non-terminal residue" evidence="2">
    <location>
        <position position="150"/>
    </location>
</feature>
<evidence type="ECO:0000313" key="2">
    <source>
        <dbReference type="EMBL" id="CAA9458994.1"/>
    </source>
</evidence>
<evidence type="ECO:0000256" key="1">
    <source>
        <dbReference type="SAM" id="MobiDB-lite"/>
    </source>
</evidence>
<accession>A0A6J4QYS4</accession>